<accession>A0ABM9QBZ7</accession>
<evidence type="ECO:0000313" key="3">
    <source>
        <dbReference type="Proteomes" id="UP000009342"/>
    </source>
</evidence>
<evidence type="ECO:0000256" key="1">
    <source>
        <dbReference type="SAM" id="MobiDB-lite"/>
    </source>
</evidence>
<evidence type="ECO:0000313" key="2">
    <source>
        <dbReference type="EMBL" id="CCJ83173.1"/>
    </source>
</evidence>
<proteinExistence type="predicted"/>
<dbReference type="Proteomes" id="UP000009342">
    <property type="component" value="Unassembled WGS sequence"/>
</dbReference>
<keyword evidence="3" id="KW-1185">Reference proteome</keyword>
<sequence>MRERATGIAPEGVNINDIRGQDSGRHKTFSIKALSDTGE</sequence>
<dbReference type="EMBL" id="CAKZ01000190">
    <property type="protein sequence ID" value="CCJ83173.1"/>
    <property type="molecule type" value="Genomic_DNA"/>
</dbReference>
<name>A0ABM9QBZ7_9ENTR</name>
<feature type="region of interest" description="Disordered" evidence="1">
    <location>
        <begin position="1"/>
        <end position="39"/>
    </location>
</feature>
<organism evidence="2 3">
    <name type="scientific">Cronobacter dublinensis 1210</name>
    <dbReference type="NCBI Taxonomy" id="1208656"/>
    <lineage>
        <taxon>Bacteria</taxon>
        <taxon>Pseudomonadati</taxon>
        <taxon>Pseudomonadota</taxon>
        <taxon>Gammaproteobacteria</taxon>
        <taxon>Enterobacterales</taxon>
        <taxon>Enterobacteriaceae</taxon>
        <taxon>Cronobacter</taxon>
    </lineage>
</organism>
<comment type="caution">
    <text evidence="2">The sequence shown here is derived from an EMBL/GenBank/DDBJ whole genome shotgun (WGS) entry which is preliminary data.</text>
</comment>
<reference evidence="3" key="1">
    <citation type="journal article" date="2012" name="PLoS ONE">
        <title>Comparative analysis of genome sequences covering the seven cronobacter species.</title>
        <authorList>
            <person name="Joseph S."/>
            <person name="Desai P."/>
            <person name="Ji Y."/>
            <person name="Cummings C.A."/>
            <person name="Shih R."/>
            <person name="Degoricija L."/>
            <person name="Rico A."/>
            <person name="Brzoska P."/>
            <person name="Hamby S.E."/>
            <person name="Masood N."/>
            <person name="Hariri S."/>
            <person name="Sonbol H."/>
            <person name="Chuzhanova N."/>
            <person name="McClelland M."/>
            <person name="Furtado M.R."/>
            <person name="Forsythe S.J."/>
        </authorList>
    </citation>
    <scope>NUCLEOTIDE SEQUENCE [LARGE SCALE GENOMIC DNA]</scope>
    <source>
        <strain evidence="3">1210</strain>
    </source>
</reference>
<protein>
    <submittedName>
        <fullName evidence="2">Uncharacterized protein</fullName>
    </submittedName>
</protein>
<gene>
    <name evidence="2" type="ORF">BN134_3946</name>
</gene>